<evidence type="ECO:0000313" key="5">
    <source>
        <dbReference type="EMBL" id="RMX06890.1"/>
    </source>
</evidence>
<keyword evidence="1" id="KW-0805">Transcription regulation</keyword>
<dbReference type="RefSeq" id="WP_122228916.1">
    <property type="nucleotide sequence ID" value="NZ_RDQO01000002.1"/>
</dbReference>
<dbReference type="InterPro" id="IPR000524">
    <property type="entry name" value="Tscrpt_reg_HTH_GntR"/>
</dbReference>
<reference evidence="5 6" key="1">
    <citation type="submission" date="2018-10" db="EMBL/GenBank/DDBJ databases">
        <title>Draft genome of Cortibacter populi DSM10536.</title>
        <authorList>
            <person name="Bernier A.-M."/>
            <person name="Bernard K."/>
        </authorList>
    </citation>
    <scope>NUCLEOTIDE SEQUENCE [LARGE SCALE GENOMIC DNA]</scope>
    <source>
        <strain evidence="5 6">DSM 105136</strain>
    </source>
</reference>
<dbReference type="PROSITE" id="PS50949">
    <property type="entry name" value="HTH_GNTR"/>
    <property type="match status" value="1"/>
</dbReference>
<dbReference type="GO" id="GO:0003677">
    <property type="term" value="F:DNA binding"/>
    <property type="evidence" value="ECO:0007669"/>
    <property type="project" value="UniProtKB-KW"/>
</dbReference>
<dbReference type="SMART" id="SM00345">
    <property type="entry name" value="HTH_GNTR"/>
    <property type="match status" value="1"/>
</dbReference>
<dbReference type="Pfam" id="PF00392">
    <property type="entry name" value="GntR"/>
    <property type="match status" value="1"/>
</dbReference>
<dbReference type="GO" id="GO:0003700">
    <property type="term" value="F:DNA-binding transcription factor activity"/>
    <property type="evidence" value="ECO:0007669"/>
    <property type="project" value="InterPro"/>
</dbReference>
<dbReference type="InterPro" id="IPR036388">
    <property type="entry name" value="WH-like_DNA-bd_sf"/>
</dbReference>
<evidence type="ECO:0000259" key="4">
    <source>
        <dbReference type="PROSITE" id="PS50949"/>
    </source>
</evidence>
<dbReference type="Pfam" id="PF07729">
    <property type="entry name" value="FCD"/>
    <property type="match status" value="1"/>
</dbReference>
<dbReference type="AlphaFoldDB" id="A0A3M6QV50"/>
<evidence type="ECO:0000313" key="6">
    <source>
        <dbReference type="Proteomes" id="UP000278006"/>
    </source>
</evidence>
<organism evidence="5 6">
    <name type="scientific">Corticibacter populi</name>
    <dbReference type="NCBI Taxonomy" id="1550736"/>
    <lineage>
        <taxon>Bacteria</taxon>
        <taxon>Pseudomonadati</taxon>
        <taxon>Pseudomonadota</taxon>
        <taxon>Betaproteobacteria</taxon>
        <taxon>Burkholderiales</taxon>
        <taxon>Comamonadaceae</taxon>
        <taxon>Corticibacter</taxon>
    </lineage>
</organism>
<accession>A0A3M6QV50</accession>
<proteinExistence type="predicted"/>
<dbReference type="PANTHER" id="PTHR43537:SF53">
    <property type="entry name" value="HTH-TYPE TRANSCRIPTIONAL REPRESSOR NANR"/>
    <property type="match status" value="1"/>
</dbReference>
<feature type="domain" description="HTH gntR-type" evidence="4">
    <location>
        <begin position="16"/>
        <end position="83"/>
    </location>
</feature>
<evidence type="ECO:0000256" key="1">
    <source>
        <dbReference type="ARBA" id="ARBA00023015"/>
    </source>
</evidence>
<dbReference type="EMBL" id="RDQO01000002">
    <property type="protein sequence ID" value="RMX06890.1"/>
    <property type="molecule type" value="Genomic_DNA"/>
</dbReference>
<evidence type="ECO:0000256" key="3">
    <source>
        <dbReference type="ARBA" id="ARBA00023163"/>
    </source>
</evidence>
<dbReference type="InterPro" id="IPR008920">
    <property type="entry name" value="TF_FadR/GntR_C"/>
</dbReference>
<dbReference type="SMART" id="SM00895">
    <property type="entry name" value="FCD"/>
    <property type="match status" value="1"/>
</dbReference>
<comment type="caution">
    <text evidence="5">The sequence shown here is derived from an EMBL/GenBank/DDBJ whole genome shotgun (WGS) entry which is preliminary data.</text>
</comment>
<name>A0A3M6QV50_9BURK</name>
<dbReference type="InterPro" id="IPR011711">
    <property type="entry name" value="GntR_C"/>
</dbReference>
<keyword evidence="3" id="KW-0804">Transcription</keyword>
<sequence length="235" mass="26130">MPKSHATPSSDAAGAQGAADDIYVKIHAAILERRLPPGTKLGEDRLAGIFGVSRARIRQTLARLGYDQVVELFPQRGAFVARPTPEQAMHVFEARRLIEPAVIRRLIQHLSDEHLQSLRAHVAREMDARVRDDQHAVIRLSGEFHTLLAELAGNSALIQSMNRLCTVTVLIIALYDSPTRTTCRADEHGRLIDAIEQHDEERACALMLEHLAHIEKGLVLHRDGTDVDLDAVFAR</sequence>
<dbReference type="OrthoDB" id="5243844at2"/>
<gene>
    <name evidence="5" type="ORF">D8I35_07455</name>
</gene>
<dbReference type="Proteomes" id="UP000278006">
    <property type="component" value="Unassembled WGS sequence"/>
</dbReference>
<dbReference type="SUPFAM" id="SSF48008">
    <property type="entry name" value="GntR ligand-binding domain-like"/>
    <property type="match status" value="1"/>
</dbReference>
<keyword evidence="2" id="KW-0238">DNA-binding</keyword>
<dbReference type="PANTHER" id="PTHR43537">
    <property type="entry name" value="TRANSCRIPTIONAL REGULATOR, GNTR FAMILY"/>
    <property type="match status" value="1"/>
</dbReference>
<dbReference type="InterPro" id="IPR036390">
    <property type="entry name" value="WH_DNA-bd_sf"/>
</dbReference>
<protein>
    <submittedName>
        <fullName evidence="5">GntR family transcriptional regulator</fullName>
    </submittedName>
</protein>
<dbReference type="Gene3D" id="1.10.10.10">
    <property type="entry name" value="Winged helix-like DNA-binding domain superfamily/Winged helix DNA-binding domain"/>
    <property type="match status" value="1"/>
</dbReference>
<evidence type="ECO:0000256" key="2">
    <source>
        <dbReference type="ARBA" id="ARBA00023125"/>
    </source>
</evidence>
<keyword evidence="6" id="KW-1185">Reference proteome</keyword>
<dbReference type="Gene3D" id="1.20.120.530">
    <property type="entry name" value="GntR ligand-binding domain-like"/>
    <property type="match status" value="1"/>
</dbReference>
<dbReference type="SUPFAM" id="SSF46785">
    <property type="entry name" value="Winged helix' DNA-binding domain"/>
    <property type="match status" value="1"/>
</dbReference>